<keyword evidence="12" id="KW-1185">Reference proteome</keyword>
<evidence type="ECO:0000256" key="1">
    <source>
        <dbReference type="ARBA" id="ARBA00006139"/>
    </source>
</evidence>
<keyword evidence="7 9" id="KW-1133">Transmembrane helix</keyword>
<evidence type="ECO:0000313" key="11">
    <source>
        <dbReference type="EMBL" id="NVH58151.1"/>
    </source>
</evidence>
<dbReference type="PANTHER" id="PTHR33695">
    <property type="entry name" value="LIPOPROTEIN SIGNAL PEPTIDASE"/>
    <property type="match status" value="1"/>
</dbReference>
<organism evidence="11 12">
    <name type="scientific">Dorea phocaeensis</name>
    <dbReference type="NCBI Taxonomy" id="2040291"/>
    <lineage>
        <taxon>Bacteria</taxon>
        <taxon>Bacillati</taxon>
        <taxon>Bacillota</taxon>
        <taxon>Clostridia</taxon>
        <taxon>Lachnospirales</taxon>
        <taxon>Lachnospiraceae</taxon>
        <taxon>Dorea</taxon>
    </lineage>
</organism>
<reference evidence="11" key="2">
    <citation type="submission" date="2020-02" db="EMBL/GenBank/DDBJ databases">
        <authorList>
            <person name="Littmann E."/>
            <person name="Sorbara M."/>
        </authorList>
    </citation>
    <scope>NUCLEOTIDE SEQUENCE</scope>
    <source>
        <strain evidence="11">MSK.17.11</strain>
        <strain evidence="10">MSK.17.38</strain>
    </source>
</reference>
<keyword evidence="5" id="KW-0064">Aspartyl protease</keyword>
<dbReference type="GO" id="GO:0004190">
    <property type="term" value="F:aspartic-type endopeptidase activity"/>
    <property type="evidence" value="ECO:0007669"/>
    <property type="project" value="UniProtKB-KW"/>
</dbReference>
<evidence type="ECO:0000256" key="6">
    <source>
        <dbReference type="ARBA" id="ARBA00022801"/>
    </source>
</evidence>
<keyword evidence="4 9" id="KW-0812">Transmembrane</keyword>
<dbReference type="Proteomes" id="UP000701680">
    <property type="component" value="Unassembled WGS sequence"/>
</dbReference>
<evidence type="ECO:0000256" key="3">
    <source>
        <dbReference type="ARBA" id="ARBA00022670"/>
    </source>
</evidence>
<feature type="transmembrane region" description="Helical" evidence="9">
    <location>
        <begin position="111"/>
        <end position="129"/>
    </location>
</feature>
<keyword evidence="2" id="KW-1003">Cell membrane</keyword>
<dbReference type="RefSeq" id="WP_101694836.1">
    <property type="nucleotide sequence ID" value="NZ_JAAITX010000003.1"/>
</dbReference>
<evidence type="ECO:0000256" key="8">
    <source>
        <dbReference type="ARBA" id="ARBA00023136"/>
    </source>
</evidence>
<evidence type="ECO:0000313" key="12">
    <source>
        <dbReference type="Proteomes" id="UP000528555"/>
    </source>
</evidence>
<dbReference type="Pfam" id="PF01252">
    <property type="entry name" value="Peptidase_A8"/>
    <property type="match status" value="1"/>
</dbReference>
<comment type="caution">
    <text evidence="11">The sequence shown here is derived from an EMBL/GenBank/DDBJ whole genome shotgun (WGS) entry which is preliminary data.</text>
</comment>
<dbReference type="OrthoDB" id="1770665at2"/>
<dbReference type="Proteomes" id="UP000528555">
    <property type="component" value="Unassembled WGS sequence"/>
</dbReference>
<accession>A0A850HID6</accession>
<dbReference type="PANTHER" id="PTHR33695:SF1">
    <property type="entry name" value="LIPOPROTEIN SIGNAL PEPTIDASE"/>
    <property type="match status" value="1"/>
</dbReference>
<proteinExistence type="inferred from homology"/>
<evidence type="ECO:0000256" key="2">
    <source>
        <dbReference type="ARBA" id="ARBA00022475"/>
    </source>
</evidence>
<protein>
    <submittedName>
        <fullName evidence="11">Signal peptidase II</fullName>
    </submittedName>
</protein>
<reference evidence="12 13" key="1">
    <citation type="journal article" date="2020" name="Cell Host Microbe">
        <title>Functional and Genomic Variation between Human-Derived Isolates of Lachnospiraceae Reveals Inter- and Intra-Species Diversity.</title>
        <authorList>
            <person name="Sorbara M.T."/>
            <person name="Littmann E.R."/>
            <person name="Fontana E."/>
            <person name="Moody T.U."/>
            <person name="Kohout C.E."/>
            <person name="Gjonbalaj M."/>
            <person name="Eaton V."/>
            <person name="Seok R."/>
            <person name="Leiner I.M."/>
            <person name="Pamer E.G."/>
        </authorList>
    </citation>
    <scope>NUCLEOTIDE SEQUENCE [LARGE SCALE GENOMIC DNA]</scope>
    <source>
        <strain evidence="11 12">MSK.17.11</strain>
        <strain evidence="10 13">MSK.17.38</strain>
    </source>
</reference>
<name>A0A850HID6_9FIRM</name>
<dbReference type="EMBL" id="JAAIUO010000003">
    <property type="protein sequence ID" value="NSK14377.1"/>
    <property type="molecule type" value="Genomic_DNA"/>
</dbReference>
<dbReference type="AlphaFoldDB" id="A0A850HID6"/>
<comment type="similarity">
    <text evidence="1">Belongs to the peptidase A8 family.</text>
</comment>
<gene>
    <name evidence="11" type="ORF">G5A66_05710</name>
    <name evidence="10" type="ORF">G5A75_05730</name>
</gene>
<dbReference type="EMBL" id="JAAITX010000003">
    <property type="protein sequence ID" value="NVH58151.1"/>
    <property type="molecule type" value="Genomic_DNA"/>
</dbReference>
<evidence type="ECO:0000256" key="9">
    <source>
        <dbReference type="SAM" id="Phobius"/>
    </source>
</evidence>
<evidence type="ECO:0000256" key="7">
    <source>
        <dbReference type="ARBA" id="ARBA00022989"/>
    </source>
</evidence>
<evidence type="ECO:0000313" key="13">
    <source>
        <dbReference type="Proteomes" id="UP000701680"/>
    </source>
</evidence>
<evidence type="ECO:0000313" key="10">
    <source>
        <dbReference type="EMBL" id="NSK14377.1"/>
    </source>
</evidence>
<sequence length="181" mass="20309">MRGTVRKEKKVIGKSRKKKREFWSAGEWFLVLLGIDLLAKQYVEETMLEGEEREIPGKKLILRKVYNRGFLLNTLEEHPDIVKAVSLAAGAGFLLYDGYLFTRKGNRLEKLGLILAGAGGASNLADRLFRGRVVDYIGVKSRSSFLSRLTANLGDLYLFIGAVIVMVSQKRKRGSVRRSSS</sequence>
<evidence type="ECO:0000256" key="5">
    <source>
        <dbReference type="ARBA" id="ARBA00022750"/>
    </source>
</evidence>
<keyword evidence="8 9" id="KW-0472">Membrane</keyword>
<feature type="transmembrane region" description="Helical" evidence="9">
    <location>
        <begin position="149"/>
        <end position="168"/>
    </location>
</feature>
<dbReference type="InterPro" id="IPR001872">
    <property type="entry name" value="Peptidase_A8"/>
</dbReference>
<evidence type="ECO:0000256" key="4">
    <source>
        <dbReference type="ARBA" id="ARBA00022692"/>
    </source>
</evidence>
<keyword evidence="3" id="KW-0645">Protease</keyword>
<keyword evidence="6" id="KW-0378">Hydrolase</keyword>
<dbReference type="GO" id="GO:0016020">
    <property type="term" value="C:membrane"/>
    <property type="evidence" value="ECO:0007669"/>
    <property type="project" value="InterPro"/>
</dbReference>
<dbReference type="GO" id="GO:0006508">
    <property type="term" value="P:proteolysis"/>
    <property type="evidence" value="ECO:0007669"/>
    <property type="project" value="UniProtKB-KW"/>
</dbReference>